<evidence type="ECO:0000256" key="1">
    <source>
        <dbReference type="ARBA" id="ARBA00004370"/>
    </source>
</evidence>
<dbReference type="Pfam" id="PF02104">
    <property type="entry name" value="SURF1"/>
    <property type="match status" value="1"/>
</dbReference>
<feature type="region of interest" description="Disordered" evidence="7">
    <location>
        <begin position="236"/>
        <end position="262"/>
    </location>
</feature>
<keyword evidence="3 6" id="KW-0812">Transmembrane</keyword>
<comment type="subcellular location">
    <subcellularLocation>
        <location evidence="6">Cell membrane</location>
        <topology evidence="6">Multi-pass membrane protein</topology>
    </subcellularLocation>
    <subcellularLocation>
        <location evidence="1">Membrane</location>
    </subcellularLocation>
</comment>
<evidence type="ECO:0000256" key="2">
    <source>
        <dbReference type="ARBA" id="ARBA00007165"/>
    </source>
</evidence>
<keyword evidence="5 6" id="KW-0472">Membrane</keyword>
<dbReference type="CDD" id="cd06662">
    <property type="entry name" value="SURF1"/>
    <property type="match status" value="1"/>
</dbReference>
<comment type="similarity">
    <text evidence="2 6">Belongs to the SURF1 family.</text>
</comment>
<dbReference type="EMBL" id="BAAAYR010000001">
    <property type="protein sequence ID" value="GAA3560135.1"/>
    <property type="molecule type" value="Genomic_DNA"/>
</dbReference>
<name>A0ABP6X1V6_9ACTN</name>
<reference evidence="9" key="1">
    <citation type="journal article" date="2019" name="Int. J. Syst. Evol. Microbiol.">
        <title>The Global Catalogue of Microorganisms (GCM) 10K type strain sequencing project: providing services to taxonomists for standard genome sequencing and annotation.</title>
        <authorList>
            <consortium name="The Broad Institute Genomics Platform"/>
            <consortium name="The Broad Institute Genome Sequencing Center for Infectious Disease"/>
            <person name="Wu L."/>
            <person name="Ma J."/>
        </authorList>
    </citation>
    <scope>NUCLEOTIDE SEQUENCE [LARGE SCALE GENOMIC DNA]</scope>
    <source>
        <strain evidence="9">JCM 16540</strain>
    </source>
</reference>
<keyword evidence="9" id="KW-1185">Reference proteome</keyword>
<dbReference type="PANTHER" id="PTHR23427">
    <property type="entry name" value="SURFEIT LOCUS PROTEIN"/>
    <property type="match status" value="1"/>
</dbReference>
<evidence type="ECO:0000256" key="3">
    <source>
        <dbReference type="ARBA" id="ARBA00022692"/>
    </source>
</evidence>
<organism evidence="8 9">
    <name type="scientific">Microlunatus spumicola</name>
    <dbReference type="NCBI Taxonomy" id="81499"/>
    <lineage>
        <taxon>Bacteria</taxon>
        <taxon>Bacillati</taxon>
        <taxon>Actinomycetota</taxon>
        <taxon>Actinomycetes</taxon>
        <taxon>Propionibacteriales</taxon>
        <taxon>Propionibacteriaceae</taxon>
        <taxon>Microlunatus</taxon>
    </lineage>
</organism>
<dbReference type="InterPro" id="IPR045214">
    <property type="entry name" value="Surf1/Surf4"/>
</dbReference>
<keyword evidence="6" id="KW-1003">Cell membrane</keyword>
<accession>A0ABP6X1V6</accession>
<dbReference type="PROSITE" id="PS50895">
    <property type="entry name" value="SURF1"/>
    <property type="match status" value="1"/>
</dbReference>
<evidence type="ECO:0000256" key="5">
    <source>
        <dbReference type="ARBA" id="ARBA00023136"/>
    </source>
</evidence>
<proteinExistence type="inferred from homology"/>
<evidence type="ECO:0000256" key="6">
    <source>
        <dbReference type="RuleBase" id="RU363076"/>
    </source>
</evidence>
<dbReference type="RefSeq" id="WP_204911587.1">
    <property type="nucleotide sequence ID" value="NZ_BAAAYR010000001.1"/>
</dbReference>
<evidence type="ECO:0000313" key="8">
    <source>
        <dbReference type="EMBL" id="GAA3560135.1"/>
    </source>
</evidence>
<evidence type="ECO:0000313" key="9">
    <source>
        <dbReference type="Proteomes" id="UP001500767"/>
    </source>
</evidence>
<feature type="transmembrane region" description="Helical" evidence="6">
    <location>
        <begin position="208"/>
        <end position="229"/>
    </location>
</feature>
<comment type="caution">
    <text evidence="6">Lacks conserved residue(s) required for the propagation of feature annotation.</text>
</comment>
<keyword evidence="4 6" id="KW-1133">Transmembrane helix</keyword>
<evidence type="ECO:0000256" key="4">
    <source>
        <dbReference type="ARBA" id="ARBA00022989"/>
    </source>
</evidence>
<dbReference type="PANTHER" id="PTHR23427:SF2">
    <property type="entry name" value="SURFEIT LOCUS PROTEIN 1"/>
    <property type="match status" value="1"/>
</dbReference>
<comment type="caution">
    <text evidence="8">The sequence shown here is derived from an EMBL/GenBank/DDBJ whole genome shotgun (WGS) entry which is preliminary data.</text>
</comment>
<sequence>MRRLWVRWALLIAFVAVLGTAFVNLGEWQLERLHSRRDRNVSTVANEQQPVRPWTDVFTKTITDADQWQRVSATGTFDSGHQYVLRYRSTGDTDGYEVVTPLRTDAGTVLVDRGIVSVTNGAPIPSVAPAPPSGVVTVVGHVRRDEEGKRSARVPVNGSMRLIDSQAIAATLPYPVADGYIGLLTVDPPQDGGFSPIDLPEISDGPHFWYAVQWFMFAGIGLAGIVVFIRGDIRERRTGQRKTPKPKKPVDDDRPALTPSGR</sequence>
<dbReference type="Proteomes" id="UP001500767">
    <property type="component" value="Unassembled WGS sequence"/>
</dbReference>
<protein>
    <recommendedName>
        <fullName evidence="6">SURF1-like protein</fullName>
    </recommendedName>
</protein>
<evidence type="ECO:0000256" key="7">
    <source>
        <dbReference type="SAM" id="MobiDB-lite"/>
    </source>
</evidence>
<dbReference type="InterPro" id="IPR002994">
    <property type="entry name" value="Surf1/Shy1"/>
</dbReference>
<gene>
    <name evidence="8" type="ORF">GCM10022197_14510</name>
</gene>